<sequence>MRTLLYLALLALAAPALANNWPPQKAPRFEAVGTALANNKGVGFDGKPYTWTADPVNGAVNIVSDLLHKPMKWQLVGVAADGPTLHGFASSTSTPQSNPKQTPLYNPLPFGGDPQGQQSLVSVSWAYGAVVKTDVDPLTTDLKVVLYGNKVIEITPRRPFVLGGLSITSSGGKWSRWGVTPRKVEITVRPLIKIIITQPWLPPLAPGQKGAFAPYLEVKVVLTEKPQNLLTGDLGVTYVPSLKDQLIAAKIIRDVINDVAPIKGLDMETKFQLAGGALLFSNGQLLPLADVANPPTLAITGARPWDKFVLFVVDPDAPEPIPASGDLTDLKTKASPTGGVAGAGAHRYVFVLYKQPKWFKGFKPIVVPTDPAEVAKVLGKWNLNKVAWQKNLGQPIDVTWCVL</sequence>
<comment type="caution">
    <text evidence="2">The sequence shown here is derived from an EMBL/GenBank/DDBJ whole genome shotgun (WGS) entry which is preliminary data.</text>
</comment>
<dbReference type="AlphaFoldDB" id="A0AAD5DYF9"/>
<dbReference type="InterPro" id="IPR036610">
    <property type="entry name" value="PEBP-like_sf"/>
</dbReference>
<keyword evidence="1" id="KW-0732">Signal</keyword>
<accession>A0AAD5DYF9</accession>
<protein>
    <submittedName>
        <fullName evidence="2">Uncharacterized protein</fullName>
    </submittedName>
</protein>
<feature type="signal peptide" evidence="1">
    <location>
        <begin position="1"/>
        <end position="18"/>
    </location>
</feature>
<dbReference type="Gene3D" id="3.90.280.10">
    <property type="entry name" value="PEBP-like"/>
    <property type="match status" value="1"/>
</dbReference>
<organism evidence="2 3">
    <name type="scientific">Chlorella ohadii</name>
    <dbReference type="NCBI Taxonomy" id="2649997"/>
    <lineage>
        <taxon>Eukaryota</taxon>
        <taxon>Viridiplantae</taxon>
        <taxon>Chlorophyta</taxon>
        <taxon>core chlorophytes</taxon>
        <taxon>Trebouxiophyceae</taxon>
        <taxon>Chlorellales</taxon>
        <taxon>Chlorellaceae</taxon>
        <taxon>Chlorella clade</taxon>
        <taxon>Chlorella</taxon>
    </lineage>
</organism>
<dbReference type="SUPFAM" id="SSF49777">
    <property type="entry name" value="PEBP-like"/>
    <property type="match status" value="1"/>
</dbReference>
<evidence type="ECO:0000256" key="1">
    <source>
        <dbReference type="SAM" id="SignalP"/>
    </source>
</evidence>
<dbReference type="Proteomes" id="UP001205105">
    <property type="component" value="Unassembled WGS sequence"/>
</dbReference>
<proteinExistence type="predicted"/>
<feature type="chain" id="PRO_5042241224" evidence="1">
    <location>
        <begin position="19"/>
        <end position="403"/>
    </location>
</feature>
<reference evidence="2" key="1">
    <citation type="submission" date="2020-11" db="EMBL/GenBank/DDBJ databases">
        <title>Chlorella ohadii genome sequencing and assembly.</title>
        <authorList>
            <person name="Murik O."/>
            <person name="Treves H."/>
            <person name="Kedem I."/>
            <person name="Shotland Y."/>
            <person name="Kaplan A."/>
        </authorList>
    </citation>
    <scope>NUCLEOTIDE SEQUENCE</scope>
    <source>
        <strain evidence="2">1</strain>
    </source>
</reference>
<gene>
    <name evidence="2" type="ORF">COHA_001547</name>
</gene>
<name>A0AAD5DYF9_9CHLO</name>
<evidence type="ECO:0000313" key="3">
    <source>
        <dbReference type="Proteomes" id="UP001205105"/>
    </source>
</evidence>
<keyword evidence="3" id="KW-1185">Reference proteome</keyword>
<evidence type="ECO:0000313" key="2">
    <source>
        <dbReference type="EMBL" id="KAI7844898.1"/>
    </source>
</evidence>
<dbReference type="EMBL" id="JADXDR010000023">
    <property type="protein sequence ID" value="KAI7844898.1"/>
    <property type="molecule type" value="Genomic_DNA"/>
</dbReference>